<accession>A0A1N7P4M0</accession>
<sequence>MPNTLALIVAVTPQQGLERMGFGGGEFWSEE</sequence>
<dbReference type="EMBL" id="FTOJ01000007">
    <property type="protein sequence ID" value="SIS96582.1"/>
    <property type="molecule type" value="Genomic_DNA"/>
</dbReference>
<reference evidence="3" key="1">
    <citation type="submission" date="2017-01" db="EMBL/GenBank/DDBJ databases">
        <authorList>
            <person name="Varghese N."/>
            <person name="Submissions S."/>
        </authorList>
    </citation>
    <scope>NUCLEOTIDE SEQUENCE [LARGE SCALE GENOMIC DNA]</scope>
    <source>
        <strain evidence="3">DSM 21068</strain>
    </source>
</reference>
<proteinExistence type="predicted"/>
<dbReference type="EMBL" id="FTOJ01000011">
    <property type="protein sequence ID" value="SIT05524.1"/>
    <property type="molecule type" value="Genomic_DNA"/>
</dbReference>
<reference evidence="2" key="2">
    <citation type="submission" date="2017-01" db="EMBL/GenBank/DDBJ databases">
        <authorList>
            <person name="Mah S.A."/>
            <person name="Swanson W.J."/>
            <person name="Moy G.W."/>
            <person name="Vacquier V.D."/>
        </authorList>
    </citation>
    <scope>NUCLEOTIDE SEQUENCE [LARGE SCALE GENOMIC DNA]</scope>
    <source>
        <strain evidence="2">DSM 21068</strain>
    </source>
</reference>
<evidence type="ECO:0000313" key="3">
    <source>
        <dbReference type="Proteomes" id="UP000186246"/>
    </source>
</evidence>
<evidence type="ECO:0000313" key="2">
    <source>
        <dbReference type="EMBL" id="SIT05524.1"/>
    </source>
</evidence>
<dbReference type="Proteomes" id="UP000186246">
    <property type="component" value="Unassembled WGS sequence"/>
</dbReference>
<evidence type="ECO:0000313" key="1">
    <source>
        <dbReference type="EMBL" id="SIS96582.1"/>
    </source>
</evidence>
<protein>
    <submittedName>
        <fullName evidence="2">Uncharacterized protein</fullName>
    </submittedName>
</protein>
<gene>
    <name evidence="1" type="ORF">SAMN05421796_107184</name>
    <name evidence="2" type="ORF">SAMN05421796_1112</name>
</gene>
<organism evidence="2 3">
    <name type="scientific">Chryseobacterium piscicola</name>
    <dbReference type="NCBI Taxonomy" id="551459"/>
    <lineage>
        <taxon>Bacteria</taxon>
        <taxon>Pseudomonadati</taxon>
        <taxon>Bacteroidota</taxon>
        <taxon>Flavobacteriia</taxon>
        <taxon>Flavobacteriales</taxon>
        <taxon>Weeksellaceae</taxon>
        <taxon>Chryseobacterium group</taxon>
        <taxon>Chryseobacterium</taxon>
    </lineage>
</organism>
<name>A0A1N7P4M0_9FLAO</name>
<dbReference type="AlphaFoldDB" id="A0A1N7P4M0"/>